<dbReference type="NCBIfam" id="TIGR00254">
    <property type="entry name" value="GGDEF"/>
    <property type="match status" value="1"/>
</dbReference>
<dbReference type="InterPro" id="IPR013656">
    <property type="entry name" value="PAS_4"/>
</dbReference>
<dbReference type="Gene3D" id="3.40.190.10">
    <property type="entry name" value="Periplasmic binding protein-like II"/>
    <property type="match status" value="2"/>
</dbReference>
<evidence type="ECO:0000259" key="8">
    <source>
        <dbReference type="PROSITE" id="PS50887"/>
    </source>
</evidence>
<dbReference type="CDD" id="cd00130">
    <property type="entry name" value="PAS"/>
    <property type="match status" value="2"/>
</dbReference>
<feature type="domain" description="PAC" evidence="6">
    <location>
        <begin position="349"/>
        <end position="401"/>
    </location>
</feature>
<dbReference type="Gene3D" id="3.20.20.450">
    <property type="entry name" value="EAL domain"/>
    <property type="match status" value="1"/>
</dbReference>
<dbReference type="SMART" id="SM00052">
    <property type="entry name" value="EAL"/>
    <property type="match status" value="1"/>
</dbReference>
<evidence type="ECO:0000256" key="3">
    <source>
        <dbReference type="ARBA" id="ARBA00022777"/>
    </source>
</evidence>
<dbReference type="GO" id="GO:0071111">
    <property type="term" value="F:cyclic-guanylate-specific phosphodiesterase activity"/>
    <property type="evidence" value="ECO:0007669"/>
    <property type="project" value="UniProtKB-EC"/>
</dbReference>
<dbReference type="SMART" id="SM00086">
    <property type="entry name" value="PAC"/>
    <property type="match status" value="2"/>
</dbReference>
<dbReference type="InterPro" id="IPR035919">
    <property type="entry name" value="EAL_sf"/>
</dbReference>
<dbReference type="InterPro" id="IPR000160">
    <property type="entry name" value="GGDEF_dom"/>
</dbReference>
<dbReference type="SUPFAM" id="SSF55073">
    <property type="entry name" value="Nucleotide cyclase"/>
    <property type="match status" value="1"/>
</dbReference>
<keyword evidence="2" id="KW-0973">c-di-GMP</keyword>
<feature type="domain" description="PAS" evidence="5">
    <location>
        <begin position="275"/>
        <end position="354"/>
    </location>
</feature>
<dbReference type="PANTHER" id="PTHR44757:SF2">
    <property type="entry name" value="BIOFILM ARCHITECTURE MAINTENANCE PROTEIN MBAA"/>
    <property type="match status" value="1"/>
</dbReference>
<evidence type="ECO:0000259" key="6">
    <source>
        <dbReference type="PROSITE" id="PS50113"/>
    </source>
</evidence>
<dbReference type="InterPro" id="IPR043128">
    <property type="entry name" value="Rev_trsase/Diguanyl_cyclase"/>
</dbReference>
<dbReference type="Gene3D" id="3.30.450.20">
    <property type="entry name" value="PAS domain"/>
    <property type="match status" value="2"/>
</dbReference>
<sequence length="957" mass="107766">MVTDNNYPPYVIQRANGQVEGYLIDLWQLWERKTGVRVDLNAMQWSEALRFMQDGKADVIDMLFRTPARETLFDYSAPYAVLPVSIYVDTSIHGIRDVESLAGFTIGVQRGDACVDTLTSLGISSLETYPNYKAILSAAETGHIKMFCMDDEPASYYLYLNRGNLNFARAFKLYEGQFHWAVASGNQTVLDLVNHGMNLISADEREALRKKWFTHPFEFRPYLRIILAIVLTALVLVAMAALWIRFLRRAVWAKTIEVRQQHKQLQLTTDELRLEKALLRTIIENSPDAMTLKDSKGVYLACNAAAEQLLGLPSEQILGKTDRELFQDKDYLDLAHANDQQAQRTGHRQRYEAAVTTPDGATLELEVLKVLVHDIDGASVGVLTTARDITERRRDERELRIAAVAFESHDGQIITNGNGVIERVNAAFTRITGFSADEVIGKTSECLRSGMHSQAFYDDITAALQRDRHWHGEVINQHRDGHLYSARLSISAVSDVQGRTMRYIGNLQDITAEKEALKQAEHLKLFDALTDLPNRMLMEDRIRHALDNSCELREYGAIMMLDLDFFRQVNDSLGHACGDLVLIEVTRRVRSVIREGDTLCRFSGDSFVLLAENLGLNRHTAASQAQQLAEAIRQAVKNPMIANGHRLICTVSVGVTLYFDHETNSDALLRQAELAMYKSKSRGRNMCYFFEDAMQIEIDERRKLKEELGEAIDQQQFVLHYQIQVDAQGHPIGAEALLRWNHPQKGIVSPAKFIPLAEETGLIEPIGRWALATACRQLADWAQHDTLRHLTIAVNVSPRQFKSERFVKDILKEVRQSGVSANQLKLEVTESLAIDDFEDSIAKLDALRTLGFQIALDDFGTGNSSLNYLTKLPLTQLKIDKSFVDNLPASHRDAMVVQTIIAMSRGLELHVIAEGVENEAQRDFLATLGCEAFQGYLFGRPLPGNEFMEAALRGLQG</sequence>
<dbReference type="eggNOG" id="COG5001">
    <property type="taxonomic scope" value="Bacteria"/>
</dbReference>
<keyword evidence="4" id="KW-1133">Transmembrane helix</keyword>
<dbReference type="HOGENOM" id="CLU_000445_70_20_6"/>
<evidence type="ECO:0000256" key="2">
    <source>
        <dbReference type="ARBA" id="ARBA00022636"/>
    </source>
</evidence>
<evidence type="ECO:0000259" key="7">
    <source>
        <dbReference type="PROSITE" id="PS50883"/>
    </source>
</evidence>
<dbReference type="InterPro" id="IPR000014">
    <property type="entry name" value="PAS"/>
</dbReference>
<dbReference type="Proteomes" id="UP000026923">
    <property type="component" value="Unassembled WGS sequence"/>
</dbReference>
<evidence type="ECO:0000313" key="9">
    <source>
        <dbReference type="EMBL" id="EWC39643.1"/>
    </source>
</evidence>
<dbReference type="InterPro" id="IPR000700">
    <property type="entry name" value="PAS-assoc_C"/>
</dbReference>
<evidence type="ECO:0000256" key="1">
    <source>
        <dbReference type="ARBA" id="ARBA00012282"/>
    </source>
</evidence>
<dbReference type="CDD" id="cd13706">
    <property type="entry name" value="PBP2_HisK_like_1"/>
    <property type="match status" value="1"/>
</dbReference>
<evidence type="ECO:0000313" key="10">
    <source>
        <dbReference type="Proteomes" id="UP000026923"/>
    </source>
</evidence>
<dbReference type="InterPro" id="IPR035965">
    <property type="entry name" value="PAS-like_dom_sf"/>
</dbReference>
<comment type="caution">
    <text evidence="9">The sequence shown here is derived from an EMBL/GenBank/DDBJ whole genome shotgun (WGS) entry which is preliminary data.</text>
</comment>
<dbReference type="InterPro" id="IPR029787">
    <property type="entry name" value="Nucleotide_cyclase"/>
</dbReference>
<keyword evidence="4" id="KW-0472">Membrane</keyword>
<dbReference type="Pfam" id="PF00563">
    <property type="entry name" value="EAL"/>
    <property type="match status" value="1"/>
</dbReference>
<dbReference type="SUPFAM" id="SSF55785">
    <property type="entry name" value="PYP-like sensor domain (PAS domain)"/>
    <property type="match status" value="2"/>
</dbReference>
<dbReference type="InterPro" id="IPR001610">
    <property type="entry name" value="PAC"/>
</dbReference>
<dbReference type="SMART" id="SM00091">
    <property type="entry name" value="PAS"/>
    <property type="match status" value="2"/>
</dbReference>
<evidence type="ECO:0000259" key="5">
    <source>
        <dbReference type="PROSITE" id="PS50112"/>
    </source>
</evidence>
<dbReference type="PROSITE" id="PS50112">
    <property type="entry name" value="PAS"/>
    <property type="match status" value="2"/>
</dbReference>
<feature type="domain" description="PAS" evidence="5">
    <location>
        <begin position="397"/>
        <end position="443"/>
    </location>
</feature>
<dbReference type="GO" id="GO:0016301">
    <property type="term" value="F:kinase activity"/>
    <property type="evidence" value="ECO:0007669"/>
    <property type="project" value="UniProtKB-KW"/>
</dbReference>
<reference evidence="9 10" key="1">
    <citation type="journal article" date="2013" name="Genome Announc.">
        <title>Draft Genome of the Nitrogen-Fixing Bacterium Pseudomonas stutzeri Strain KOS6 Isolated from Industrial Hydrocarbon Sludge.</title>
        <authorList>
            <person name="Grigoryeva T.V."/>
            <person name="Laikov A.V."/>
            <person name="Naumova R.P."/>
            <person name="Manolov A.I."/>
            <person name="Larin A.K."/>
            <person name="Karpova I.Y."/>
            <person name="Semashko T.A."/>
            <person name="Alexeev D.G."/>
            <person name="Kostryukova E.S."/>
            <person name="Muller R."/>
            <person name="Govorun V.M."/>
        </authorList>
    </citation>
    <scope>NUCLEOTIDE SEQUENCE [LARGE SCALE GENOMIC DNA]</scope>
    <source>
        <strain evidence="9 10">KOS6</strain>
    </source>
</reference>
<organism evidence="9 10">
    <name type="scientific">Stutzerimonas stutzeri KOS6</name>
    <dbReference type="NCBI Taxonomy" id="1218352"/>
    <lineage>
        <taxon>Bacteria</taxon>
        <taxon>Pseudomonadati</taxon>
        <taxon>Pseudomonadota</taxon>
        <taxon>Gammaproteobacteria</taxon>
        <taxon>Pseudomonadales</taxon>
        <taxon>Pseudomonadaceae</taxon>
        <taxon>Stutzerimonas</taxon>
    </lineage>
</organism>
<dbReference type="SMART" id="SM00267">
    <property type="entry name" value="GGDEF"/>
    <property type="match status" value="1"/>
</dbReference>
<dbReference type="AlphaFoldDB" id="A0A061JLZ9"/>
<dbReference type="SUPFAM" id="SSF53850">
    <property type="entry name" value="Periplasmic binding protein-like II"/>
    <property type="match status" value="1"/>
</dbReference>
<keyword evidence="4" id="KW-0812">Transmembrane</keyword>
<dbReference type="EC" id="3.1.4.52" evidence="1"/>
<feature type="domain" description="GGDEF" evidence="8">
    <location>
        <begin position="554"/>
        <end position="692"/>
    </location>
</feature>
<protein>
    <recommendedName>
        <fullName evidence="1">cyclic-guanylate-specific phosphodiesterase</fullName>
        <ecNumber evidence="1">3.1.4.52</ecNumber>
    </recommendedName>
</protein>
<dbReference type="Pfam" id="PF00990">
    <property type="entry name" value="GGDEF"/>
    <property type="match status" value="1"/>
</dbReference>
<dbReference type="SUPFAM" id="SSF141868">
    <property type="entry name" value="EAL domain-like"/>
    <property type="match status" value="1"/>
</dbReference>
<dbReference type="Pfam" id="PF00497">
    <property type="entry name" value="SBP_bac_3"/>
    <property type="match status" value="1"/>
</dbReference>
<dbReference type="Gene3D" id="3.30.70.270">
    <property type="match status" value="1"/>
</dbReference>
<evidence type="ECO:0000256" key="4">
    <source>
        <dbReference type="SAM" id="Phobius"/>
    </source>
</evidence>
<dbReference type="PROSITE" id="PS50883">
    <property type="entry name" value="EAL"/>
    <property type="match status" value="1"/>
</dbReference>
<dbReference type="PROSITE" id="PS50113">
    <property type="entry name" value="PAC"/>
    <property type="match status" value="2"/>
</dbReference>
<dbReference type="InterPro" id="IPR052155">
    <property type="entry name" value="Biofilm_reg_signaling"/>
</dbReference>
<name>A0A061JLZ9_STUST</name>
<dbReference type="PANTHER" id="PTHR44757">
    <property type="entry name" value="DIGUANYLATE CYCLASE DGCP"/>
    <property type="match status" value="1"/>
</dbReference>
<feature type="domain" description="PAC" evidence="6">
    <location>
        <begin position="468"/>
        <end position="522"/>
    </location>
</feature>
<accession>A0A061JLZ9</accession>
<dbReference type="CDD" id="cd01949">
    <property type="entry name" value="GGDEF"/>
    <property type="match status" value="1"/>
</dbReference>
<keyword evidence="3" id="KW-0808">Transferase</keyword>
<gene>
    <name evidence="9" type="ORF">B597_019315</name>
</gene>
<dbReference type="Pfam" id="PF13426">
    <property type="entry name" value="PAS_9"/>
    <property type="match status" value="1"/>
</dbReference>
<dbReference type="PROSITE" id="PS50887">
    <property type="entry name" value="GGDEF"/>
    <property type="match status" value="1"/>
</dbReference>
<feature type="domain" description="EAL" evidence="7">
    <location>
        <begin position="701"/>
        <end position="955"/>
    </location>
</feature>
<dbReference type="NCBIfam" id="TIGR00229">
    <property type="entry name" value="sensory_box"/>
    <property type="match status" value="2"/>
</dbReference>
<dbReference type="SMART" id="SM00062">
    <property type="entry name" value="PBPb"/>
    <property type="match status" value="1"/>
</dbReference>
<dbReference type="FunFam" id="3.20.20.450:FF:000001">
    <property type="entry name" value="Cyclic di-GMP phosphodiesterase yahA"/>
    <property type="match status" value="1"/>
</dbReference>
<proteinExistence type="predicted"/>
<dbReference type="InterPro" id="IPR001633">
    <property type="entry name" value="EAL_dom"/>
</dbReference>
<dbReference type="InterPro" id="IPR001638">
    <property type="entry name" value="Solute-binding_3/MltF_N"/>
</dbReference>
<dbReference type="EMBL" id="AMCZ02000034">
    <property type="protein sequence ID" value="EWC39643.1"/>
    <property type="molecule type" value="Genomic_DNA"/>
</dbReference>
<keyword evidence="3" id="KW-0418">Kinase</keyword>
<dbReference type="Pfam" id="PF08448">
    <property type="entry name" value="PAS_4"/>
    <property type="match status" value="1"/>
</dbReference>
<dbReference type="CDD" id="cd01948">
    <property type="entry name" value="EAL"/>
    <property type="match status" value="1"/>
</dbReference>
<feature type="transmembrane region" description="Helical" evidence="4">
    <location>
        <begin position="222"/>
        <end position="244"/>
    </location>
</feature>